<evidence type="ECO:0000256" key="1">
    <source>
        <dbReference type="SAM" id="SignalP"/>
    </source>
</evidence>
<gene>
    <name evidence="2" type="ORF">BBA_01612</name>
</gene>
<proteinExistence type="predicted"/>
<feature type="signal peptide" evidence="1">
    <location>
        <begin position="1"/>
        <end position="18"/>
    </location>
</feature>
<dbReference type="InParanoid" id="J4UUH6"/>
<name>J4UUH6_BEAB2</name>
<keyword evidence="3" id="KW-1185">Reference proteome</keyword>
<evidence type="ECO:0000313" key="2">
    <source>
        <dbReference type="EMBL" id="EJP69647.1"/>
    </source>
</evidence>
<dbReference type="EMBL" id="JH725152">
    <property type="protein sequence ID" value="EJP69647.1"/>
    <property type="molecule type" value="Genomic_DNA"/>
</dbReference>
<protein>
    <submittedName>
        <fullName evidence="2">Uncharacterized protein</fullName>
    </submittedName>
</protein>
<accession>J4UUH6</accession>
<dbReference type="AlphaFoldDB" id="J4UUH6"/>
<dbReference type="Proteomes" id="UP000002762">
    <property type="component" value="Unassembled WGS sequence"/>
</dbReference>
<evidence type="ECO:0000313" key="3">
    <source>
        <dbReference type="Proteomes" id="UP000002762"/>
    </source>
</evidence>
<sequence length="194" mass="21087">MKVSTILAFSLFNLFTAAAEIHSTPIEQTLQDLERGAKTWDLIAQAGFSAQDVAKDAKSVVNHAIGQIRAAVEESAEAVYFANSFLEMDEQSLKHAKTNLGWASEANMKKLLEVLSRAPSGYSDSVEPHDEALYRAIDKKQLYRDAINIYIMATKVVLVVGASVKMGVSAILGALKTGRKVLVVVRSASAMERT</sequence>
<dbReference type="GeneID" id="19884624"/>
<dbReference type="RefSeq" id="XP_008594931.1">
    <property type="nucleotide sequence ID" value="XM_008596709.1"/>
</dbReference>
<keyword evidence="1" id="KW-0732">Signal</keyword>
<organism evidence="2 3">
    <name type="scientific">Beauveria bassiana (strain ARSEF 2860)</name>
    <name type="common">White muscardine disease fungus</name>
    <name type="synonym">Tritirachium shiotae</name>
    <dbReference type="NCBI Taxonomy" id="655819"/>
    <lineage>
        <taxon>Eukaryota</taxon>
        <taxon>Fungi</taxon>
        <taxon>Dikarya</taxon>
        <taxon>Ascomycota</taxon>
        <taxon>Pezizomycotina</taxon>
        <taxon>Sordariomycetes</taxon>
        <taxon>Hypocreomycetidae</taxon>
        <taxon>Hypocreales</taxon>
        <taxon>Cordycipitaceae</taxon>
        <taxon>Beauveria</taxon>
    </lineage>
</organism>
<reference evidence="2 3" key="1">
    <citation type="journal article" date="2012" name="Sci. Rep.">
        <title>Genomic perspectives on the evolution of fungal entomopathogenicity in Beauveria bassiana.</title>
        <authorList>
            <person name="Xiao G."/>
            <person name="Ying S.H."/>
            <person name="Zheng P."/>
            <person name="Wang Z.L."/>
            <person name="Zhang S."/>
            <person name="Xie X.Q."/>
            <person name="Shang Y."/>
            <person name="St Leger R.J."/>
            <person name="Zhao G.P."/>
            <person name="Wang C."/>
            <person name="Feng M.G."/>
        </authorList>
    </citation>
    <scope>NUCLEOTIDE SEQUENCE [LARGE SCALE GENOMIC DNA]</scope>
    <source>
        <strain evidence="2 3">ARSEF 2860</strain>
    </source>
</reference>
<dbReference type="HOGENOM" id="CLU_1402193_0_0_1"/>
<feature type="chain" id="PRO_5003780884" evidence="1">
    <location>
        <begin position="19"/>
        <end position="194"/>
    </location>
</feature>